<dbReference type="AlphaFoldDB" id="A0A831WZ71"/>
<feature type="signal peptide" evidence="1">
    <location>
        <begin position="1"/>
        <end position="23"/>
    </location>
</feature>
<keyword evidence="1" id="KW-0732">Signal</keyword>
<sequence length="118" mass="12145">MNKIIGACVLVAAIVVAPQFALAQNAGLKANFGSVSLNNGFTPDPHRVSITAGGSIDAYEDTPLPEACVGMISDAPDYEVSYSAGSLPLVFRTLSSVDTTLIINGPDGSWSCDDDIPG</sequence>
<proteinExistence type="predicted"/>
<organism evidence="2">
    <name type="scientific">Thermorudis peleae</name>
    <dbReference type="NCBI Taxonomy" id="1382356"/>
    <lineage>
        <taxon>Bacteria</taxon>
        <taxon>Pseudomonadati</taxon>
        <taxon>Thermomicrobiota</taxon>
        <taxon>Thermomicrobia</taxon>
        <taxon>Thermomicrobia incertae sedis</taxon>
        <taxon>Thermorudis</taxon>
    </lineage>
</organism>
<dbReference type="EMBL" id="DSIY01000050">
    <property type="protein sequence ID" value="HEG90264.1"/>
    <property type="molecule type" value="Genomic_DNA"/>
</dbReference>
<evidence type="ECO:0000313" key="2">
    <source>
        <dbReference type="EMBL" id="HEG90264.1"/>
    </source>
</evidence>
<name>A0A831WZ71_9BACT</name>
<comment type="caution">
    <text evidence="2">The sequence shown here is derived from an EMBL/GenBank/DDBJ whole genome shotgun (WGS) entry which is preliminary data.</text>
</comment>
<accession>A0A831WZ71</accession>
<feature type="chain" id="PRO_5032527343" evidence="1">
    <location>
        <begin position="24"/>
        <end position="118"/>
    </location>
</feature>
<reference evidence="2" key="1">
    <citation type="journal article" date="2020" name="mSystems">
        <title>Genome- and Community-Level Interaction Insights into Carbon Utilization and Element Cycling Functions of Hydrothermarchaeota in Hydrothermal Sediment.</title>
        <authorList>
            <person name="Zhou Z."/>
            <person name="Liu Y."/>
            <person name="Xu W."/>
            <person name="Pan J."/>
            <person name="Luo Z.H."/>
            <person name="Li M."/>
        </authorList>
    </citation>
    <scope>NUCLEOTIDE SEQUENCE [LARGE SCALE GENOMIC DNA]</scope>
    <source>
        <strain evidence="2">SpSt-210</strain>
    </source>
</reference>
<evidence type="ECO:0000256" key="1">
    <source>
        <dbReference type="SAM" id="SignalP"/>
    </source>
</evidence>
<gene>
    <name evidence="2" type="ORF">ENP34_02300</name>
</gene>
<protein>
    <submittedName>
        <fullName evidence="2">Peptidase S1</fullName>
    </submittedName>
</protein>